<dbReference type="InterPro" id="IPR013024">
    <property type="entry name" value="GGCT-like"/>
</dbReference>
<dbReference type="InterPro" id="IPR036568">
    <property type="entry name" value="GGCT-like_sf"/>
</dbReference>
<dbReference type="InterPro" id="IPR009288">
    <property type="entry name" value="AIG2-like_dom"/>
</dbReference>
<dbReference type="Pfam" id="PF06094">
    <property type="entry name" value="GGACT"/>
    <property type="match status" value="1"/>
</dbReference>
<dbReference type="OrthoDB" id="1044435at2759"/>
<dbReference type="PANTHER" id="PTHR31544:SF2">
    <property type="entry name" value="AIG2-LIKE PROTEIN D"/>
    <property type="match status" value="1"/>
</dbReference>
<protein>
    <recommendedName>
        <fullName evidence="3">Putative gamma-glutamylcyclotransferase</fullName>
    </recommendedName>
</protein>
<dbReference type="SUPFAM" id="SSF110857">
    <property type="entry name" value="Gamma-glutamyl cyclotransferase-like"/>
    <property type="match status" value="1"/>
</dbReference>
<sequence>MSSSNTPNPATKTPFELMSSSNQPVAGDHPVFFYGALMHPMIVRRAIVTENPNLEVAPAILYKHTRLHITNEDYSALVPSKVASQIVPEGRLREEDTRVRGVLVKGFTKKDLERLDEAEGSKYSRETVHCTTLSQFMPLSSVHSRQVLGEPTSPSDSSATVIAYAYTWNAPIDQLSPQVWTFAGFLEENVYSWLRKIPPSDPENSCDFRQYDLVLGPVGGEGIILPVTLRGDGIVEAK</sequence>
<feature type="domain" description="Gamma-glutamylcyclotransferase AIG2-like" evidence="4">
    <location>
        <begin position="31"/>
        <end position="132"/>
    </location>
</feature>
<proteinExistence type="inferred from homology"/>
<dbReference type="EMBL" id="KN822995">
    <property type="protein sequence ID" value="KIO28352.1"/>
    <property type="molecule type" value="Genomic_DNA"/>
</dbReference>
<dbReference type="HOGENOM" id="CLU_093936_1_0_1"/>
<dbReference type="AlphaFoldDB" id="A0A0C3M3Y3"/>
<dbReference type="Gene3D" id="3.10.490.10">
    <property type="entry name" value="Gamma-glutamyl cyclotransferase-like"/>
    <property type="match status" value="1"/>
</dbReference>
<dbReference type="Proteomes" id="UP000054248">
    <property type="component" value="Unassembled WGS sequence"/>
</dbReference>
<dbReference type="CDD" id="cd06661">
    <property type="entry name" value="GGCT_like"/>
    <property type="match status" value="1"/>
</dbReference>
<evidence type="ECO:0000256" key="2">
    <source>
        <dbReference type="ARBA" id="ARBA00022679"/>
    </source>
</evidence>
<evidence type="ECO:0000313" key="6">
    <source>
        <dbReference type="Proteomes" id="UP000054248"/>
    </source>
</evidence>
<comment type="similarity">
    <text evidence="1">Belongs to the gamma-glutamylcyclotransferase family.</text>
</comment>
<keyword evidence="6" id="KW-1185">Reference proteome</keyword>
<evidence type="ECO:0000313" key="5">
    <source>
        <dbReference type="EMBL" id="KIO28352.1"/>
    </source>
</evidence>
<dbReference type="GO" id="GO:0016740">
    <property type="term" value="F:transferase activity"/>
    <property type="evidence" value="ECO:0007669"/>
    <property type="project" value="UniProtKB-KW"/>
</dbReference>
<dbReference type="PANTHER" id="PTHR31544">
    <property type="entry name" value="AIG2-LIKE PROTEIN D"/>
    <property type="match status" value="1"/>
</dbReference>
<reference evidence="5 6" key="1">
    <citation type="submission" date="2014-04" db="EMBL/GenBank/DDBJ databases">
        <authorList>
            <consortium name="DOE Joint Genome Institute"/>
            <person name="Kuo A."/>
            <person name="Girlanda M."/>
            <person name="Perotto S."/>
            <person name="Kohler A."/>
            <person name="Nagy L.G."/>
            <person name="Floudas D."/>
            <person name="Copeland A."/>
            <person name="Barry K.W."/>
            <person name="Cichocki N."/>
            <person name="Veneault-Fourrey C."/>
            <person name="LaButti K."/>
            <person name="Lindquist E.A."/>
            <person name="Lipzen A."/>
            <person name="Lundell T."/>
            <person name="Morin E."/>
            <person name="Murat C."/>
            <person name="Sun H."/>
            <person name="Tunlid A."/>
            <person name="Henrissat B."/>
            <person name="Grigoriev I.V."/>
            <person name="Hibbett D.S."/>
            <person name="Martin F."/>
            <person name="Nordberg H.P."/>
            <person name="Cantor M.N."/>
            <person name="Hua S.X."/>
        </authorList>
    </citation>
    <scope>NUCLEOTIDE SEQUENCE [LARGE SCALE GENOMIC DNA]</scope>
    <source>
        <strain evidence="5 6">MUT 4182</strain>
    </source>
</reference>
<name>A0A0C3M3Y3_9AGAM</name>
<organism evidence="5 6">
    <name type="scientific">Tulasnella calospora MUT 4182</name>
    <dbReference type="NCBI Taxonomy" id="1051891"/>
    <lineage>
        <taxon>Eukaryota</taxon>
        <taxon>Fungi</taxon>
        <taxon>Dikarya</taxon>
        <taxon>Basidiomycota</taxon>
        <taxon>Agaricomycotina</taxon>
        <taxon>Agaricomycetes</taxon>
        <taxon>Cantharellales</taxon>
        <taxon>Tulasnellaceae</taxon>
        <taxon>Tulasnella</taxon>
    </lineage>
</organism>
<gene>
    <name evidence="5" type="ORF">M407DRAFT_230540</name>
</gene>
<accession>A0A0C3M3Y3</accession>
<evidence type="ECO:0000259" key="4">
    <source>
        <dbReference type="Pfam" id="PF06094"/>
    </source>
</evidence>
<reference evidence="6" key="2">
    <citation type="submission" date="2015-01" db="EMBL/GenBank/DDBJ databases">
        <title>Evolutionary Origins and Diversification of the Mycorrhizal Mutualists.</title>
        <authorList>
            <consortium name="DOE Joint Genome Institute"/>
            <consortium name="Mycorrhizal Genomics Consortium"/>
            <person name="Kohler A."/>
            <person name="Kuo A."/>
            <person name="Nagy L.G."/>
            <person name="Floudas D."/>
            <person name="Copeland A."/>
            <person name="Barry K.W."/>
            <person name="Cichocki N."/>
            <person name="Veneault-Fourrey C."/>
            <person name="LaButti K."/>
            <person name="Lindquist E.A."/>
            <person name="Lipzen A."/>
            <person name="Lundell T."/>
            <person name="Morin E."/>
            <person name="Murat C."/>
            <person name="Riley R."/>
            <person name="Ohm R."/>
            <person name="Sun H."/>
            <person name="Tunlid A."/>
            <person name="Henrissat B."/>
            <person name="Grigoriev I.V."/>
            <person name="Hibbett D.S."/>
            <person name="Martin F."/>
        </authorList>
    </citation>
    <scope>NUCLEOTIDE SEQUENCE [LARGE SCALE GENOMIC DNA]</scope>
    <source>
        <strain evidence="6">MUT 4182</strain>
    </source>
</reference>
<dbReference type="InterPro" id="IPR045038">
    <property type="entry name" value="AIG2-like"/>
</dbReference>
<evidence type="ECO:0000256" key="3">
    <source>
        <dbReference type="ARBA" id="ARBA00030602"/>
    </source>
</evidence>
<evidence type="ECO:0000256" key="1">
    <source>
        <dbReference type="ARBA" id="ARBA00008861"/>
    </source>
</evidence>
<keyword evidence="2" id="KW-0808">Transferase</keyword>